<dbReference type="Gene3D" id="1.10.10.10">
    <property type="entry name" value="Winged helix-like DNA-binding domain superfamily/Winged helix DNA-binding domain"/>
    <property type="match status" value="1"/>
</dbReference>
<dbReference type="Proteomes" id="UP001597100">
    <property type="component" value="Unassembled WGS sequence"/>
</dbReference>
<protein>
    <submittedName>
        <fullName evidence="5">Response regulator transcription factor</fullName>
    </submittedName>
</protein>
<keyword evidence="6" id="KW-1185">Reference proteome</keyword>
<evidence type="ECO:0000256" key="1">
    <source>
        <dbReference type="ARBA" id="ARBA00023015"/>
    </source>
</evidence>
<dbReference type="PROSITE" id="PS50043">
    <property type="entry name" value="HTH_LUXR_2"/>
    <property type="match status" value="1"/>
</dbReference>
<keyword evidence="1" id="KW-0805">Transcription regulation</keyword>
<sequence length="218" mass="24932">MNIQKKINDFAPVAELMPGVVVIHELKGFRPLYMSSKGLKLLGMSLNDLVSLGTDYKRIILNDKFMVDFLESLEEMLNEEKEWGTYSIFHQVQLSNEKNYSWYVSSVKAFHKDAAGNTTHTITIAFPLGHFQHIPRKAEKLLNESIFSKTHLKKFLSLSPRAIEVLKLVALGNSTNQISETLNISPHTVNSHRKLIKQKLNISTSYDFTKYARSYDLI</sequence>
<comment type="caution">
    <text evidence="5">The sequence shown here is derived from an EMBL/GenBank/DDBJ whole genome shotgun (WGS) entry which is preliminary data.</text>
</comment>
<dbReference type="SUPFAM" id="SSF46894">
    <property type="entry name" value="C-terminal effector domain of the bipartite response regulators"/>
    <property type="match status" value="1"/>
</dbReference>
<feature type="domain" description="HTH luxR-type" evidence="4">
    <location>
        <begin position="151"/>
        <end position="216"/>
    </location>
</feature>
<gene>
    <name evidence="5" type="ORF">ACFQ1G_08845</name>
</gene>
<dbReference type="PRINTS" id="PR00038">
    <property type="entry name" value="HTHLUXR"/>
</dbReference>
<dbReference type="Pfam" id="PF00196">
    <property type="entry name" value="GerE"/>
    <property type="match status" value="1"/>
</dbReference>
<evidence type="ECO:0000259" key="4">
    <source>
        <dbReference type="PROSITE" id="PS50043"/>
    </source>
</evidence>
<evidence type="ECO:0000313" key="6">
    <source>
        <dbReference type="Proteomes" id="UP001597100"/>
    </source>
</evidence>
<dbReference type="CDD" id="cd06170">
    <property type="entry name" value="LuxR_C_like"/>
    <property type="match status" value="1"/>
</dbReference>
<keyword evidence="2" id="KW-0238">DNA-binding</keyword>
<dbReference type="PANTHER" id="PTHR44688">
    <property type="entry name" value="DNA-BINDING TRANSCRIPTIONAL ACTIVATOR DEVR_DOSR"/>
    <property type="match status" value="1"/>
</dbReference>
<dbReference type="InterPro" id="IPR016032">
    <property type="entry name" value="Sig_transdc_resp-reg_C-effctor"/>
</dbReference>
<keyword evidence="3" id="KW-0804">Transcription</keyword>
<proteinExistence type="predicted"/>
<dbReference type="SMART" id="SM00421">
    <property type="entry name" value="HTH_LUXR"/>
    <property type="match status" value="1"/>
</dbReference>
<dbReference type="PANTHER" id="PTHR44688:SF16">
    <property type="entry name" value="DNA-BINDING TRANSCRIPTIONAL ACTIVATOR DEVR_DOSR"/>
    <property type="match status" value="1"/>
</dbReference>
<name>A0ABW3IFR8_9FLAO</name>
<accession>A0ABW3IFR8</accession>
<dbReference type="RefSeq" id="WP_380738713.1">
    <property type="nucleotide sequence ID" value="NZ_JBHTJP010000034.1"/>
</dbReference>
<reference evidence="6" key="1">
    <citation type="journal article" date="2019" name="Int. J. Syst. Evol. Microbiol.">
        <title>The Global Catalogue of Microorganisms (GCM) 10K type strain sequencing project: providing services to taxonomists for standard genome sequencing and annotation.</title>
        <authorList>
            <consortium name="The Broad Institute Genomics Platform"/>
            <consortium name="The Broad Institute Genome Sequencing Center for Infectious Disease"/>
            <person name="Wu L."/>
            <person name="Ma J."/>
        </authorList>
    </citation>
    <scope>NUCLEOTIDE SEQUENCE [LARGE SCALE GENOMIC DNA]</scope>
    <source>
        <strain evidence="6">CCUG 60898</strain>
    </source>
</reference>
<evidence type="ECO:0000256" key="2">
    <source>
        <dbReference type="ARBA" id="ARBA00023125"/>
    </source>
</evidence>
<evidence type="ECO:0000256" key="3">
    <source>
        <dbReference type="ARBA" id="ARBA00023163"/>
    </source>
</evidence>
<dbReference type="InterPro" id="IPR036388">
    <property type="entry name" value="WH-like_DNA-bd_sf"/>
</dbReference>
<organism evidence="5 6">
    <name type="scientific">Salinimicrobium gaetbulicola</name>
    <dbReference type="NCBI Taxonomy" id="999702"/>
    <lineage>
        <taxon>Bacteria</taxon>
        <taxon>Pseudomonadati</taxon>
        <taxon>Bacteroidota</taxon>
        <taxon>Flavobacteriia</taxon>
        <taxon>Flavobacteriales</taxon>
        <taxon>Flavobacteriaceae</taxon>
        <taxon>Salinimicrobium</taxon>
    </lineage>
</organism>
<dbReference type="EMBL" id="JBHTJP010000034">
    <property type="protein sequence ID" value="MFD0976897.1"/>
    <property type="molecule type" value="Genomic_DNA"/>
</dbReference>
<evidence type="ECO:0000313" key="5">
    <source>
        <dbReference type="EMBL" id="MFD0976897.1"/>
    </source>
</evidence>
<dbReference type="InterPro" id="IPR000792">
    <property type="entry name" value="Tscrpt_reg_LuxR_C"/>
</dbReference>